<feature type="domain" description="Deoxynucleoside kinase" evidence="1">
    <location>
        <begin position="9"/>
        <end position="201"/>
    </location>
</feature>
<dbReference type="SUPFAM" id="SSF52540">
    <property type="entry name" value="P-loop containing nucleoside triphosphate hydrolases"/>
    <property type="match status" value="1"/>
</dbReference>
<protein>
    <submittedName>
        <fullName evidence="2">Deoxynucleoside kinase</fullName>
    </submittedName>
</protein>
<keyword evidence="3" id="KW-1185">Reference proteome</keyword>
<dbReference type="InterPro" id="IPR002624">
    <property type="entry name" value="DCK/DGK"/>
</dbReference>
<name>A0ABS5JST4_9BACT</name>
<dbReference type="PANTHER" id="PTHR10513">
    <property type="entry name" value="DEOXYNUCLEOSIDE KINASE"/>
    <property type="match status" value="1"/>
</dbReference>
<dbReference type="GO" id="GO:0016301">
    <property type="term" value="F:kinase activity"/>
    <property type="evidence" value="ECO:0007669"/>
    <property type="project" value="UniProtKB-KW"/>
</dbReference>
<dbReference type="RefSeq" id="WP_212215066.1">
    <property type="nucleotide sequence ID" value="NZ_JAGUCO010000003.1"/>
</dbReference>
<sequence length="218" mass="25758">MNKLNKKYLVIEGNIGTGKSTLAQMISKDFDARLVMETFADNPFLPKFYNDQERYAFPLELSFLAERYKQLKKDFDTADLFHELTLADYHFFKSLIFAAKTLPEDEYRLYRQIFDIIYGMTPVPDLYVYLHRPVEILIQQIKKRGREYEKSIDTDYLKSIQEGYFQFFKEHPELPVLLINLDDINFETDKSVYNSLITLISKEYPKGITRVNVKTILG</sequence>
<dbReference type="EMBL" id="JAGUCO010000003">
    <property type="protein sequence ID" value="MBS2097939.1"/>
    <property type="molecule type" value="Genomic_DNA"/>
</dbReference>
<dbReference type="Proteomes" id="UP000708576">
    <property type="component" value="Unassembled WGS sequence"/>
</dbReference>
<keyword evidence="2" id="KW-0808">Transferase</keyword>
<proteinExistence type="predicted"/>
<comment type="caution">
    <text evidence="2">The sequence shown here is derived from an EMBL/GenBank/DDBJ whole genome shotgun (WGS) entry which is preliminary data.</text>
</comment>
<dbReference type="InterPro" id="IPR031314">
    <property type="entry name" value="DNK_dom"/>
</dbReference>
<dbReference type="Pfam" id="PF01712">
    <property type="entry name" value="dNK"/>
    <property type="match status" value="1"/>
</dbReference>
<dbReference type="PANTHER" id="PTHR10513:SF46">
    <property type="entry name" value="DEOXYGUANOSINE KINASE"/>
    <property type="match status" value="1"/>
</dbReference>
<dbReference type="InterPro" id="IPR027417">
    <property type="entry name" value="P-loop_NTPase"/>
</dbReference>
<keyword evidence="2" id="KW-0418">Kinase</keyword>
<evidence type="ECO:0000313" key="3">
    <source>
        <dbReference type="Proteomes" id="UP000708576"/>
    </source>
</evidence>
<dbReference type="PIRSF" id="PIRSF000705">
    <property type="entry name" value="DNK"/>
    <property type="match status" value="1"/>
</dbReference>
<gene>
    <name evidence="2" type="ORF">KEM10_06570</name>
</gene>
<evidence type="ECO:0000259" key="1">
    <source>
        <dbReference type="Pfam" id="PF01712"/>
    </source>
</evidence>
<dbReference type="InterPro" id="IPR050566">
    <property type="entry name" value="Deoxyribonucleoside_kinase"/>
</dbReference>
<evidence type="ECO:0000313" key="2">
    <source>
        <dbReference type="EMBL" id="MBS2097939.1"/>
    </source>
</evidence>
<reference evidence="2 3" key="1">
    <citation type="journal article" date="2015" name="Int. J. Syst. Evol. Microbiol.">
        <title>Carboxylicivirga linearis sp. nov., isolated from a sea cucumber culture pond.</title>
        <authorList>
            <person name="Wang F.Q."/>
            <person name="Zhou Y.X."/>
            <person name="Lin X.Z."/>
            <person name="Chen G.J."/>
            <person name="Du Z.J."/>
        </authorList>
    </citation>
    <scope>NUCLEOTIDE SEQUENCE [LARGE SCALE GENOMIC DNA]</scope>
    <source>
        <strain evidence="2 3">FB218</strain>
    </source>
</reference>
<organism evidence="2 3">
    <name type="scientific">Carboxylicivirga linearis</name>
    <dbReference type="NCBI Taxonomy" id="1628157"/>
    <lineage>
        <taxon>Bacteria</taxon>
        <taxon>Pseudomonadati</taxon>
        <taxon>Bacteroidota</taxon>
        <taxon>Bacteroidia</taxon>
        <taxon>Marinilabiliales</taxon>
        <taxon>Marinilabiliaceae</taxon>
        <taxon>Carboxylicivirga</taxon>
    </lineage>
</organism>
<accession>A0ABS5JST4</accession>
<dbReference type="Gene3D" id="3.40.50.300">
    <property type="entry name" value="P-loop containing nucleotide triphosphate hydrolases"/>
    <property type="match status" value="1"/>
</dbReference>
<dbReference type="CDD" id="cd01673">
    <property type="entry name" value="dNK"/>
    <property type="match status" value="1"/>
</dbReference>